<keyword evidence="4" id="KW-0472">Membrane</keyword>
<dbReference type="Proteomes" id="UP001497600">
    <property type="component" value="Chromosome B"/>
</dbReference>
<organism evidence="5 6">
    <name type="scientific">[Candida] anglica</name>
    <dbReference type="NCBI Taxonomy" id="148631"/>
    <lineage>
        <taxon>Eukaryota</taxon>
        <taxon>Fungi</taxon>
        <taxon>Dikarya</taxon>
        <taxon>Ascomycota</taxon>
        <taxon>Saccharomycotina</taxon>
        <taxon>Pichiomycetes</taxon>
        <taxon>Debaryomycetaceae</taxon>
        <taxon>Kurtzmaniella</taxon>
    </lineage>
</organism>
<feature type="transmembrane region" description="Helical" evidence="4">
    <location>
        <begin position="287"/>
        <end position="307"/>
    </location>
</feature>
<proteinExistence type="inferred from homology"/>
<gene>
    <name evidence="5" type="primary">MCH2</name>
    <name evidence="5" type="ORF">CAAN4_B11650</name>
</gene>
<keyword evidence="4" id="KW-1133">Transmembrane helix</keyword>
<comment type="subcellular location">
    <subcellularLocation>
        <location evidence="1">Membrane</location>
        <topology evidence="1">Multi-pass membrane protein</topology>
    </subcellularLocation>
</comment>
<feature type="transmembrane region" description="Helical" evidence="4">
    <location>
        <begin position="256"/>
        <end position="275"/>
    </location>
</feature>
<feature type="transmembrane region" description="Helical" evidence="4">
    <location>
        <begin position="345"/>
        <end position="370"/>
    </location>
</feature>
<dbReference type="SUPFAM" id="SSF103473">
    <property type="entry name" value="MFS general substrate transporter"/>
    <property type="match status" value="1"/>
</dbReference>
<dbReference type="Pfam" id="PF07690">
    <property type="entry name" value="MFS_1"/>
    <property type="match status" value="1"/>
</dbReference>
<sequence length="587" mass="66015">MGSLRSRDIEPSISPSFEIQPAIYDADHDRKISRHNSHTSGLSKIISEIKDDQDLHSNDYRDISRVQEELSKRQTRNVEEYVNGSIAEISSRRKSNYNLQDSKDLSSDIELNVEEDQGPPKDSGFAWVVAICSMFSLFCTWGATAGYGVFLSYYISANTFHGATEYDYALIGGLVVCLAQIFAPLVVLAYKMFGPRYIFFFGIVLQTVGYMLASISTKIWQLYLTQGFMVGTSYSCIFIPTTMILPTWFDKKKATGMGIAVSGSGLGGLFFSLVMNKIISVTGDHKWALRTSGFVVLMILSIVCTFMKPRVYKPLPYKTTMTMEFIYTNTKVILDIRVFKKSNTLIILAVWYGFVLFGYMILVFSMSAYASSVGLTPSQGSILTALLNAGQVLGRPIFGSIADRYGRVNFSIVNCIVITILIFTYWINATSFAALCPFVIFAGMTMGIGNLMCQPMATDILDDMEDLPAAWSGLNIVGALFCLAPETIALTMNKKGSAHPFRNSQVFAGCCFLFGLFLLLFVREFMVRKRLRARLALARSELNEIQFKEKYYTNEYELYEARIQRYEYLLANNPKAYLIRICYPIRT</sequence>
<feature type="compositionally biased region" description="Basic and acidic residues" evidence="3">
    <location>
        <begin position="1"/>
        <end position="10"/>
    </location>
</feature>
<name>A0ABP0E824_9ASCO</name>
<feature type="transmembrane region" description="Helical" evidence="4">
    <location>
        <begin position="228"/>
        <end position="249"/>
    </location>
</feature>
<feature type="transmembrane region" description="Helical" evidence="4">
    <location>
        <begin position="408"/>
        <end position="426"/>
    </location>
</feature>
<evidence type="ECO:0000256" key="1">
    <source>
        <dbReference type="ARBA" id="ARBA00004141"/>
    </source>
</evidence>
<evidence type="ECO:0000256" key="4">
    <source>
        <dbReference type="SAM" id="Phobius"/>
    </source>
</evidence>
<protein>
    <submittedName>
        <fullName evidence="5">Probable transporter Mch2p</fullName>
    </submittedName>
</protein>
<evidence type="ECO:0000256" key="2">
    <source>
        <dbReference type="ARBA" id="ARBA00006727"/>
    </source>
</evidence>
<dbReference type="EMBL" id="OZ004254">
    <property type="protein sequence ID" value="CAK7897837.1"/>
    <property type="molecule type" value="Genomic_DNA"/>
</dbReference>
<keyword evidence="6" id="KW-1185">Reference proteome</keyword>
<evidence type="ECO:0000313" key="5">
    <source>
        <dbReference type="EMBL" id="CAK7897837.1"/>
    </source>
</evidence>
<evidence type="ECO:0000256" key="3">
    <source>
        <dbReference type="SAM" id="MobiDB-lite"/>
    </source>
</evidence>
<feature type="transmembrane region" description="Helical" evidence="4">
    <location>
        <begin position="432"/>
        <end position="453"/>
    </location>
</feature>
<feature type="transmembrane region" description="Helical" evidence="4">
    <location>
        <begin position="504"/>
        <end position="522"/>
    </location>
</feature>
<keyword evidence="4" id="KW-0812">Transmembrane</keyword>
<feature type="transmembrane region" description="Helical" evidence="4">
    <location>
        <begin position="168"/>
        <end position="190"/>
    </location>
</feature>
<feature type="transmembrane region" description="Helical" evidence="4">
    <location>
        <begin position="197"/>
        <end position="216"/>
    </location>
</feature>
<feature type="transmembrane region" description="Helical" evidence="4">
    <location>
        <begin position="382"/>
        <end position="401"/>
    </location>
</feature>
<evidence type="ECO:0000313" key="6">
    <source>
        <dbReference type="Proteomes" id="UP001497600"/>
    </source>
</evidence>
<dbReference type="InterPro" id="IPR011701">
    <property type="entry name" value="MFS"/>
</dbReference>
<dbReference type="PANTHER" id="PTHR11360:SF315">
    <property type="entry name" value="TRANSPORTER MCH2-RELATED"/>
    <property type="match status" value="1"/>
</dbReference>
<reference evidence="5 6" key="1">
    <citation type="submission" date="2024-01" db="EMBL/GenBank/DDBJ databases">
        <authorList>
            <consortium name="Genoscope - CEA"/>
            <person name="William W."/>
        </authorList>
    </citation>
    <scope>NUCLEOTIDE SEQUENCE [LARGE SCALE GENOMIC DNA]</scope>
    <source>
        <strain evidence="5 6">29B2s-10</strain>
    </source>
</reference>
<feature type="region of interest" description="Disordered" evidence="3">
    <location>
        <begin position="1"/>
        <end position="20"/>
    </location>
</feature>
<dbReference type="Gene3D" id="1.20.1250.20">
    <property type="entry name" value="MFS general substrate transporter like domains"/>
    <property type="match status" value="2"/>
</dbReference>
<feature type="transmembrane region" description="Helical" evidence="4">
    <location>
        <begin position="125"/>
        <end position="156"/>
    </location>
</feature>
<comment type="similarity">
    <text evidence="2">Belongs to the major facilitator superfamily. Monocarboxylate porter (TC 2.A.1.13) family.</text>
</comment>
<feature type="transmembrane region" description="Helical" evidence="4">
    <location>
        <begin position="474"/>
        <end position="492"/>
    </location>
</feature>
<dbReference type="InterPro" id="IPR050327">
    <property type="entry name" value="Proton-linked_MCT"/>
</dbReference>
<dbReference type="InterPro" id="IPR036259">
    <property type="entry name" value="MFS_trans_sf"/>
</dbReference>
<dbReference type="PANTHER" id="PTHR11360">
    <property type="entry name" value="MONOCARBOXYLATE TRANSPORTER"/>
    <property type="match status" value="1"/>
</dbReference>
<accession>A0ABP0E824</accession>